<evidence type="ECO:0000313" key="2">
    <source>
        <dbReference type="EMBL" id="MDZ5035331.1"/>
    </source>
</evidence>
<feature type="non-terminal residue" evidence="2">
    <location>
        <position position="1"/>
    </location>
</feature>
<evidence type="ECO:0000313" key="3">
    <source>
        <dbReference type="Proteomes" id="UP001289066"/>
    </source>
</evidence>
<accession>A0AAW9J3X0</accession>
<dbReference type="Proteomes" id="UP001289066">
    <property type="component" value="Unassembled WGS sequence"/>
</dbReference>
<sequence>SVPLKISSEDLFEVHGEAIMTTEAFENYNKNADVPLKNLRNGAAGALRNLNLKETAKRNLSAFFYDVGYKEGEPFKTYEEMLNFIKGKGLPMDSYVKYCTTVEEIEKEINYINDSRFDLNYDIDGVVIA</sequence>
<dbReference type="Pfam" id="PF01653">
    <property type="entry name" value="DNA_ligase_aden"/>
    <property type="match status" value="1"/>
</dbReference>
<dbReference type="EMBL" id="WNVG01001525">
    <property type="protein sequence ID" value="MDZ5035331.1"/>
    <property type="molecule type" value="Genomic_DNA"/>
</dbReference>
<dbReference type="SUPFAM" id="SSF56091">
    <property type="entry name" value="DNA ligase/mRNA capping enzyme, catalytic domain"/>
    <property type="match status" value="1"/>
</dbReference>
<comment type="caution">
    <text evidence="2">The sequence shown here is derived from an EMBL/GenBank/DDBJ whole genome shotgun (WGS) entry which is preliminary data.</text>
</comment>
<organism evidence="2 3">
    <name type="scientific">Clostridium perfringens</name>
    <dbReference type="NCBI Taxonomy" id="1502"/>
    <lineage>
        <taxon>Bacteria</taxon>
        <taxon>Bacillati</taxon>
        <taxon>Bacillota</taxon>
        <taxon>Clostridia</taxon>
        <taxon>Eubacteriales</taxon>
        <taxon>Clostridiaceae</taxon>
        <taxon>Clostridium</taxon>
    </lineage>
</organism>
<dbReference type="InterPro" id="IPR013839">
    <property type="entry name" value="DNAligase_adenylation"/>
</dbReference>
<gene>
    <name evidence="2" type="ORF">GNF81_21870</name>
</gene>
<evidence type="ECO:0000259" key="1">
    <source>
        <dbReference type="Pfam" id="PF01653"/>
    </source>
</evidence>
<proteinExistence type="predicted"/>
<name>A0AAW9J3X0_CLOPF</name>
<dbReference type="GO" id="GO:0003911">
    <property type="term" value="F:DNA ligase (NAD+) activity"/>
    <property type="evidence" value="ECO:0007669"/>
    <property type="project" value="InterPro"/>
</dbReference>
<feature type="non-terminal residue" evidence="2">
    <location>
        <position position="129"/>
    </location>
</feature>
<feature type="domain" description="NAD-dependent DNA ligase adenylation" evidence="1">
    <location>
        <begin position="2"/>
        <end position="128"/>
    </location>
</feature>
<protein>
    <submittedName>
        <fullName evidence="2">NAD-dependent DNA ligase LigA</fullName>
    </submittedName>
</protein>
<keyword evidence="2" id="KW-0436">Ligase</keyword>
<reference evidence="2" key="1">
    <citation type="submission" date="2019-11" db="EMBL/GenBank/DDBJ databases">
        <title>Characterization of Clostridium perfringens isolates from swine manure treated agricultural soils.</title>
        <authorList>
            <person name="Wushke S.T."/>
        </authorList>
    </citation>
    <scope>NUCLEOTIDE SEQUENCE</scope>
    <source>
        <strain evidence="2">X15</strain>
    </source>
</reference>
<dbReference type="AlphaFoldDB" id="A0AAW9J3X0"/>
<dbReference type="Gene3D" id="3.30.470.30">
    <property type="entry name" value="DNA ligase/mRNA capping enzyme"/>
    <property type="match status" value="1"/>
</dbReference>